<gene>
    <name evidence="3" type="ORF">NPX13_g3597</name>
</gene>
<sequence length="292" mass="31456">MSSPEEQPRAVRWLESRLAAPNSCYDVCNNANIAAQVTGKTPELCSPGSEFQVYYEACSDCVHSSLNDTESINYLDGSFSQFLDYCDTIGNSTTVTGLPPVTPSVAATFLVTISVTTTIDGSTTVWPFTKTLTSYVPLPNTTIVSVTTSENGHSTIWTFVKTLTPLSSGLFENSSPTTSSTSTQQTSEVSEPMPTNPTDATTGRDSQSSRAWIAGPVIGAIAGAAILLIATWFMFRLIKRRNNTKGQELHGESALVSELDHKIKPQELHGKGENTHPVELPGSAFKGLYNYN</sequence>
<dbReference type="EMBL" id="JANPWZ010000458">
    <property type="protein sequence ID" value="KAJ3576739.1"/>
    <property type="molecule type" value="Genomic_DNA"/>
</dbReference>
<evidence type="ECO:0000256" key="2">
    <source>
        <dbReference type="SAM" id="Phobius"/>
    </source>
</evidence>
<feature type="transmembrane region" description="Helical" evidence="2">
    <location>
        <begin position="211"/>
        <end position="235"/>
    </location>
</feature>
<keyword evidence="2" id="KW-0812">Transmembrane</keyword>
<dbReference type="Proteomes" id="UP001148614">
    <property type="component" value="Unassembled WGS sequence"/>
</dbReference>
<name>A0A9W8TP60_9PEZI</name>
<evidence type="ECO:0000256" key="1">
    <source>
        <dbReference type="SAM" id="MobiDB-lite"/>
    </source>
</evidence>
<evidence type="ECO:0000313" key="3">
    <source>
        <dbReference type="EMBL" id="KAJ3576739.1"/>
    </source>
</evidence>
<feature type="compositionally biased region" description="Polar residues" evidence="1">
    <location>
        <begin position="196"/>
        <end position="208"/>
    </location>
</feature>
<keyword evidence="4" id="KW-1185">Reference proteome</keyword>
<evidence type="ECO:0000313" key="4">
    <source>
        <dbReference type="Proteomes" id="UP001148614"/>
    </source>
</evidence>
<protein>
    <submittedName>
        <fullName evidence="3">Uncharacterized protein</fullName>
    </submittedName>
</protein>
<reference evidence="3" key="1">
    <citation type="submission" date="2022-07" db="EMBL/GenBank/DDBJ databases">
        <title>Genome Sequence of Xylaria arbuscula.</title>
        <authorList>
            <person name="Buettner E."/>
        </authorList>
    </citation>
    <scope>NUCLEOTIDE SEQUENCE</scope>
    <source>
        <strain evidence="3">VT107</strain>
    </source>
</reference>
<accession>A0A9W8TP60</accession>
<comment type="caution">
    <text evidence="3">The sequence shown here is derived from an EMBL/GenBank/DDBJ whole genome shotgun (WGS) entry which is preliminary data.</text>
</comment>
<dbReference type="PANTHER" id="PTHR38122">
    <property type="entry name" value="GLYCOPROTEIN X"/>
    <property type="match status" value="1"/>
</dbReference>
<keyword evidence="2" id="KW-1133">Transmembrane helix</keyword>
<feature type="compositionally biased region" description="Low complexity" evidence="1">
    <location>
        <begin position="174"/>
        <end position="192"/>
    </location>
</feature>
<dbReference type="AlphaFoldDB" id="A0A9W8TP60"/>
<feature type="region of interest" description="Disordered" evidence="1">
    <location>
        <begin position="171"/>
        <end position="208"/>
    </location>
</feature>
<keyword evidence="2" id="KW-0472">Membrane</keyword>
<organism evidence="3 4">
    <name type="scientific">Xylaria arbuscula</name>
    <dbReference type="NCBI Taxonomy" id="114810"/>
    <lineage>
        <taxon>Eukaryota</taxon>
        <taxon>Fungi</taxon>
        <taxon>Dikarya</taxon>
        <taxon>Ascomycota</taxon>
        <taxon>Pezizomycotina</taxon>
        <taxon>Sordariomycetes</taxon>
        <taxon>Xylariomycetidae</taxon>
        <taxon>Xylariales</taxon>
        <taxon>Xylariaceae</taxon>
        <taxon>Xylaria</taxon>
    </lineage>
</organism>
<dbReference type="PANTHER" id="PTHR38122:SF1">
    <property type="entry name" value="GLYCOPROTEIN X"/>
    <property type="match status" value="1"/>
</dbReference>
<proteinExistence type="predicted"/>